<gene>
    <name evidence="7" type="ORF">DET45_104163</name>
</gene>
<evidence type="ECO:0000259" key="6">
    <source>
        <dbReference type="PROSITE" id="PS50965"/>
    </source>
</evidence>
<keyword evidence="3" id="KW-0418">Kinase</keyword>
<evidence type="ECO:0000256" key="4">
    <source>
        <dbReference type="ARBA" id="ARBA00022840"/>
    </source>
</evidence>
<evidence type="ECO:0000256" key="2">
    <source>
        <dbReference type="ARBA" id="ARBA00022741"/>
    </source>
</evidence>
<keyword evidence="2" id="KW-0547">Nucleotide-binding</keyword>
<dbReference type="OrthoDB" id="5912797at2"/>
<dbReference type="InterPro" id="IPR011009">
    <property type="entry name" value="Kinase-like_dom_sf"/>
</dbReference>
<dbReference type="EMBL" id="QGTT01000004">
    <property type="protein sequence ID" value="PWW14224.1"/>
    <property type="molecule type" value="Genomic_DNA"/>
</dbReference>
<dbReference type="Pfam" id="PF07714">
    <property type="entry name" value="PK_Tyr_Ser-Thr"/>
    <property type="match status" value="1"/>
</dbReference>
<sequence>MSNFLFKKYEGPRNHGDFVWTHPNNKQSILIDGVSGALPEKAIEVCKHWLNNQPSTQRMLRPELVFGELHELLKQHQTQAVICLASHQTQPTTGAEMIVAHVIGNIRIYQLQRFQKPQSLRKMDRTQPLEALGQEVKPQWSRYELPLTYDRKYLIASDGLSHNRILAGELSIEALEAGVRSTLHNLREDDDWSAILFPIDLQTNEVTDDKLLDVLVGDPSSDRAEQAVHNALARRILEEPSLKGAKVIRNPFFRGARSTREVDTLLVSPLGLFFIEVKGHEGDVELYVDSNNRNSMYLIDNRGLTPKRIVEANPLIKGLEAIRNYQSVLAQVASELIPDARKTVVLCFTSSFGHVKCIDGNGAAHDVPFNHGEAIICNLNTLVDSIKHRAETWAGKRLKPKLTPQQIDAICQRFQPPKDEPIVSASLLPGLTYDESKLLTQESSDYFKVYLGSHYNDDVWAKKYISDSFKRLDYGASQSRIAREIPVLQRLGRHRVPGVPYYYWHYTSGADLVVFLEPGHPLNLLDWVHSKPSRQQRINVIQQVASTLQQISMFEDPQIVLRSVNPKNIRLDDKLNVQLINFELIQSDDIKTLPITARSQFDRVYQAEEVLDATAIANRSADVYSFALVCALIVSGDQPNKAYLRQPRGFRELFKAHRFPESGAELFLNAINPNPKLRPTMQLLHDEVMTWN</sequence>
<keyword evidence="4" id="KW-0067">ATP-binding</keyword>
<dbReference type="PROSITE" id="PS50965">
    <property type="entry name" value="NERD"/>
    <property type="match status" value="1"/>
</dbReference>
<dbReference type="GO" id="GO:0005524">
    <property type="term" value="F:ATP binding"/>
    <property type="evidence" value="ECO:0007669"/>
    <property type="project" value="UniProtKB-KW"/>
</dbReference>
<dbReference type="SMART" id="SM00220">
    <property type="entry name" value="S_TKc"/>
    <property type="match status" value="1"/>
</dbReference>
<reference evidence="7 8" key="1">
    <citation type="submission" date="2018-05" db="EMBL/GenBank/DDBJ databases">
        <title>Freshwater and sediment microbial communities from various areas in North America, analyzing microbe dynamics in response to fracking.</title>
        <authorList>
            <person name="Lamendella R."/>
        </authorList>
    </citation>
    <scope>NUCLEOTIDE SEQUENCE [LARGE SCALE GENOMIC DNA]</scope>
    <source>
        <strain evidence="7 8">125B1</strain>
    </source>
</reference>
<keyword evidence="8" id="KW-1185">Reference proteome</keyword>
<dbReference type="InterPro" id="IPR000719">
    <property type="entry name" value="Prot_kinase_dom"/>
</dbReference>
<evidence type="ECO:0000313" key="7">
    <source>
        <dbReference type="EMBL" id="PWW14224.1"/>
    </source>
</evidence>
<protein>
    <submittedName>
        <fullName evidence="7">Nuclease-like protein</fullName>
    </submittedName>
</protein>
<accession>A0A317QCQ6</accession>
<dbReference type="InterPro" id="IPR051681">
    <property type="entry name" value="Ser/Thr_Kinases-Pseudokinases"/>
</dbReference>
<feature type="domain" description="NERD" evidence="6">
    <location>
        <begin position="220"/>
        <end position="342"/>
    </location>
</feature>
<name>A0A317QCQ6_9GAMM</name>
<dbReference type="PROSITE" id="PS50011">
    <property type="entry name" value="PROTEIN_KINASE_DOM"/>
    <property type="match status" value="1"/>
</dbReference>
<feature type="domain" description="Protein kinase" evidence="5">
    <location>
        <begin position="435"/>
        <end position="688"/>
    </location>
</feature>
<comment type="caution">
    <text evidence="7">The sequence shown here is derived from an EMBL/GenBank/DDBJ whole genome shotgun (WGS) entry which is preliminary data.</text>
</comment>
<dbReference type="PANTHER" id="PTHR44329:SF288">
    <property type="entry name" value="MITOGEN-ACTIVATED PROTEIN KINASE KINASE KINASE 20"/>
    <property type="match status" value="1"/>
</dbReference>
<evidence type="ECO:0000256" key="1">
    <source>
        <dbReference type="ARBA" id="ARBA00022679"/>
    </source>
</evidence>
<proteinExistence type="predicted"/>
<evidence type="ECO:0000313" key="8">
    <source>
        <dbReference type="Proteomes" id="UP000246964"/>
    </source>
</evidence>
<dbReference type="AlphaFoldDB" id="A0A317QCQ6"/>
<dbReference type="InterPro" id="IPR011528">
    <property type="entry name" value="NERD"/>
</dbReference>
<keyword evidence="1" id="KW-0808">Transferase</keyword>
<organism evidence="7 8">
    <name type="scientific">Pseudidiomarina maritima</name>
    <dbReference type="NCBI Taxonomy" id="519453"/>
    <lineage>
        <taxon>Bacteria</taxon>
        <taxon>Pseudomonadati</taxon>
        <taxon>Pseudomonadota</taxon>
        <taxon>Gammaproteobacteria</taxon>
        <taxon>Alteromonadales</taxon>
        <taxon>Idiomarinaceae</taxon>
        <taxon>Pseudidiomarina</taxon>
    </lineage>
</organism>
<dbReference type="GO" id="GO:0004674">
    <property type="term" value="F:protein serine/threonine kinase activity"/>
    <property type="evidence" value="ECO:0007669"/>
    <property type="project" value="TreeGrafter"/>
</dbReference>
<dbReference type="Gene3D" id="1.10.510.10">
    <property type="entry name" value="Transferase(Phosphotransferase) domain 1"/>
    <property type="match status" value="1"/>
</dbReference>
<dbReference type="PANTHER" id="PTHR44329">
    <property type="entry name" value="SERINE/THREONINE-PROTEIN KINASE TNNI3K-RELATED"/>
    <property type="match status" value="1"/>
</dbReference>
<evidence type="ECO:0000259" key="5">
    <source>
        <dbReference type="PROSITE" id="PS50011"/>
    </source>
</evidence>
<dbReference type="InterPro" id="IPR001245">
    <property type="entry name" value="Ser-Thr/Tyr_kinase_cat_dom"/>
</dbReference>
<dbReference type="SUPFAM" id="SSF56112">
    <property type="entry name" value="Protein kinase-like (PK-like)"/>
    <property type="match status" value="1"/>
</dbReference>
<dbReference type="RefSeq" id="WP_110075594.1">
    <property type="nucleotide sequence ID" value="NZ_QGTT01000004.1"/>
</dbReference>
<dbReference type="Pfam" id="PF08378">
    <property type="entry name" value="NERD"/>
    <property type="match status" value="1"/>
</dbReference>
<dbReference type="Proteomes" id="UP000246964">
    <property type="component" value="Unassembled WGS sequence"/>
</dbReference>
<evidence type="ECO:0000256" key="3">
    <source>
        <dbReference type="ARBA" id="ARBA00022777"/>
    </source>
</evidence>